<dbReference type="Proteomes" id="UP001150581">
    <property type="component" value="Unassembled WGS sequence"/>
</dbReference>
<organism evidence="1 2">
    <name type="scientific">Kickxella alabastrina</name>
    <dbReference type="NCBI Taxonomy" id="61397"/>
    <lineage>
        <taxon>Eukaryota</taxon>
        <taxon>Fungi</taxon>
        <taxon>Fungi incertae sedis</taxon>
        <taxon>Zoopagomycota</taxon>
        <taxon>Kickxellomycotina</taxon>
        <taxon>Kickxellomycetes</taxon>
        <taxon>Kickxellales</taxon>
        <taxon>Kickxellaceae</taxon>
        <taxon>Kickxella</taxon>
    </lineage>
</organism>
<evidence type="ECO:0000313" key="1">
    <source>
        <dbReference type="EMBL" id="KAJ1887749.1"/>
    </source>
</evidence>
<protein>
    <submittedName>
        <fullName evidence="1">Uncharacterized protein</fullName>
    </submittedName>
</protein>
<name>A0ACC1I743_9FUNG</name>
<sequence length="487" mass="55287">MWLPQHFHRAIRTVTQFTYTTAAAAAAATFKSRHCWLPKHDLLLKELVKRHGAQWTTIAAHMNLDLNPSNYKRRWEVLQTNKQGAWTLADDDALAQVIGQLDKRGMTPGFYYGFWEVVAKALNTGRSARDCYWRWNYSLAKTLKHKWSVEEQERLVAAVDLITHVSDSFRAVDHANKNESWLVVSAASNKNLPRGFWIQVANVVGTRTAQQCRIEWNVQGAGVGSQIMSVDELKRMVRLVGVHGRKWEFLRMHYFAHLSAYKLMAAYRGWKYASRRLKVDLHTIDPDTILVGYQGGLTALRPTGPDGLYDSNGNICEVTGLSPETPLTPFYLALARVLPGKPKWPWRATVKRRPMFIPRAFSQNTSSMEEESKKRKARLMAMRNFKNVVEKDRPATEITLDTIEASVSGVVEEAIAKRQQEVETGELDIAAIAPKRPNWDLKRDLKKKLDQLKPQNDAAIADLIRKRIKESGEASDIAGAVAAHMQF</sequence>
<proteinExistence type="predicted"/>
<accession>A0ACC1I743</accession>
<comment type="caution">
    <text evidence="1">The sequence shown here is derived from an EMBL/GenBank/DDBJ whole genome shotgun (WGS) entry which is preliminary data.</text>
</comment>
<gene>
    <name evidence="1" type="ORF">LPJ66_008954</name>
</gene>
<keyword evidence="2" id="KW-1185">Reference proteome</keyword>
<dbReference type="EMBL" id="JANBPG010001917">
    <property type="protein sequence ID" value="KAJ1887749.1"/>
    <property type="molecule type" value="Genomic_DNA"/>
</dbReference>
<reference evidence="1" key="1">
    <citation type="submission" date="2022-07" db="EMBL/GenBank/DDBJ databases">
        <title>Phylogenomic reconstructions and comparative analyses of Kickxellomycotina fungi.</title>
        <authorList>
            <person name="Reynolds N.K."/>
            <person name="Stajich J.E."/>
            <person name="Barry K."/>
            <person name="Grigoriev I.V."/>
            <person name="Crous P."/>
            <person name="Smith M.E."/>
        </authorList>
    </citation>
    <scope>NUCLEOTIDE SEQUENCE</scope>
    <source>
        <strain evidence="1">Benny 63K</strain>
    </source>
</reference>
<feature type="non-terminal residue" evidence="1">
    <location>
        <position position="487"/>
    </location>
</feature>
<evidence type="ECO:0000313" key="2">
    <source>
        <dbReference type="Proteomes" id="UP001150581"/>
    </source>
</evidence>